<organism evidence="1 2">
    <name type="scientific">Clostridium aestuarii</name>
    <dbReference type="NCBI Taxonomy" id="338193"/>
    <lineage>
        <taxon>Bacteria</taxon>
        <taxon>Bacillati</taxon>
        <taxon>Bacillota</taxon>
        <taxon>Clostridia</taxon>
        <taxon>Eubacteriales</taxon>
        <taxon>Clostridiaceae</taxon>
        <taxon>Clostridium</taxon>
    </lineage>
</organism>
<evidence type="ECO:0000313" key="1">
    <source>
        <dbReference type="EMBL" id="MCY6485489.1"/>
    </source>
</evidence>
<dbReference type="RefSeq" id="WP_268041857.1">
    <property type="nucleotide sequence ID" value="NZ_JAPQER010000007.1"/>
</dbReference>
<reference evidence="1" key="1">
    <citation type="submission" date="2022-12" db="EMBL/GenBank/DDBJ databases">
        <authorList>
            <person name="Wang J."/>
        </authorList>
    </citation>
    <scope>NUCLEOTIDE SEQUENCE</scope>
    <source>
        <strain evidence="1">HY-45-18</strain>
    </source>
</reference>
<name>A0ABT4D2N2_9CLOT</name>
<dbReference type="Pfam" id="PF10134">
    <property type="entry name" value="RPA"/>
    <property type="match status" value="1"/>
</dbReference>
<sequence>MNDNNSVEKKKIIQHNTSIIDINIIEAPLFISSKKEVINIGKLEENYNISSGVKRAIEILKEDLEKSPTPIDYRNYPSVYRNWVDSRGKNRELFVIHSIPDMTTMDVWNGLIGLYIQKIAPICYDESTNMYDIPNDEMEFTLYELAKFMNKSTGGKSLERLIKEIYKLKYATYHSLGEGVIFNKKNDKYLRSKGKGFNLILDCEFESEKRVKGEIVRAKCKVQFNRVIIDNIRYEYIKYINPKEYFSLPSRGLARRLYSYVKGNLYFSNKQPVRYIKRSLNVLKNKIPIYEKHPSKIKERLISGLKYLKAFGVISDYFFGDEVLINNIKERCIYIIFEGSKEEIVDRLSMKYKQIAISIDDYEDDAKFRLYIPKDIRQELISLGASEDFTNKIVKEKDKWEIIKYILWLEEEKTKRKISNPAGLLNFALTTDNVKLELTHKHIVDYVENEKSNAKTSKMDLQQQIENAYIKYVDKEIREFKKDNVGAYELVYENLLAVLNNDVEKKISEFKLLLSDGSINEQDKLSLEKQKQEWLAFEKSQDKSKLFKKKLQNNISQMLVLKGFEDFKNEQMTLACGE</sequence>
<evidence type="ECO:0000313" key="2">
    <source>
        <dbReference type="Proteomes" id="UP001078443"/>
    </source>
</evidence>
<dbReference type="Proteomes" id="UP001078443">
    <property type="component" value="Unassembled WGS sequence"/>
</dbReference>
<keyword evidence="2" id="KW-1185">Reference proteome</keyword>
<accession>A0ABT4D2N2</accession>
<dbReference type="InterPro" id="IPR018777">
    <property type="entry name" value="Replication_initiator_prot_A"/>
</dbReference>
<dbReference type="EMBL" id="JAPQER010000007">
    <property type="protein sequence ID" value="MCY6485489.1"/>
    <property type="molecule type" value="Genomic_DNA"/>
</dbReference>
<comment type="caution">
    <text evidence="1">The sequence shown here is derived from an EMBL/GenBank/DDBJ whole genome shotgun (WGS) entry which is preliminary data.</text>
</comment>
<protein>
    <submittedName>
        <fullName evidence="1">Replication initiator protein A</fullName>
    </submittedName>
</protein>
<gene>
    <name evidence="1" type="ORF">OW763_14235</name>
</gene>
<proteinExistence type="predicted"/>